<dbReference type="EMBL" id="DRND01000053">
    <property type="protein sequence ID" value="HFC46357.1"/>
    <property type="molecule type" value="Genomic_DNA"/>
</dbReference>
<evidence type="ECO:0000313" key="3">
    <source>
        <dbReference type="EMBL" id="HFC46357.1"/>
    </source>
</evidence>
<gene>
    <name evidence="3" type="ORF">ENJ63_00570</name>
</gene>
<dbReference type="Gene3D" id="2.20.110.10">
    <property type="entry name" value="Histone H3 K4-specific methyltransferase SET7/9 N-terminal domain"/>
    <property type="match status" value="5"/>
</dbReference>
<feature type="non-terminal residue" evidence="3">
    <location>
        <position position="346"/>
    </location>
</feature>
<dbReference type="FunFam" id="2.20.110.10:FF:000002">
    <property type="entry name" value="Phosphatidylinositol 4-phosphate 5-kinase 8"/>
    <property type="match status" value="1"/>
</dbReference>
<keyword evidence="2" id="KW-1133">Transmembrane helix</keyword>
<name>A0A7V2SUV2_9BACT</name>
<dbReference type="InterPro" id="IPR003409">
    <property type="entry name" value="MORN"/>
</dbReference>
<dbReference type="PANTHER" id="PTHR43215:SF14">
    <property type="entry name" value="RADIAL SPOKE HEAD 1 HOMOLOG"/>
    <property type="match status" value="1"/>
</dbReference>
<organism evidence="3">
    <name type="scientific">Dissulfuribacter thermophilus</name>
    <dbReference type="NCBI Taxonomy" id="1156395"/>
    <lineage>
        <taxon>Bacteria</taxon>
        <taxon>Pseudomonadati</taxon>
        <taxon>Thermodesulfobacteriota</taxon>
        <taxon>Dissulfuribacteria</taxon>
        <taxon>Dissulfuribacterales</taxon>
        <taxon>Dissulfuribacteraceae</taxon>
        <taxon>Dissulfuribacter</taxon>
    </lineage>
</organism>
<reference evidence="3" key="1">
    <citation type="journal article" date="2020" name="mSystems">
        <title>Genome- and Community-Level Interaction Insights into Carbon Utilization and Element Cycling Functions of Hydrothermarchaeota in Hydrothermal Sediment.</title>
        <authorList>
            <person name="Zhou Z."/>
            <person name="Liu Y."/>
            <person name="Xu W."/>
            <person name="Pan J."/>
            <person name="Luo Z.H."/>
            <person name="Li M."/>
        </authorList>
    </citation>
    <scope>NUCLEOTIDE SEQUENCE [LARGE SCALE GENOMIC DNA]</scope>
    <source>
        <strain evidence="3">HyVt-503</strain>
    </source>
</reference>
<feature type="transmembrane region" description="Helical" evidence="2">
    <location>
        <begin position="15"/>
        <end position="35"/>
    </location>
</feature>
<keyword evidence="2" id="KW-0812">Transmembrane</keyword>
<accession>A0A7V2SUV2</accession>
<dbReference type="Pfam" id="PF02493">
    <property type="entry name" value="MORN"/>
    <property type="match status" value="9"/>
</dbReference>
<keyword evidence="1" id="KW-0677">Repeat</keyword>
<comment type="caution">
    <text evidence="3">The sequence shown here is derived from an EMBL/GenBank/DDBJ whole genome shotgun (WGS) entry which is preliminary data.</text>
</comment>
<dbReference type="Proteomes" id="UP000885797">
    <property type="component" value="Unassembled WGS sequence"/>
</dbReference>
<evidence type="ECO:0000256" key="2">
    <source>
        <dbReference type="SAM" id="Phobius"/>
    </source>
</evidence>
<dbReference type="AlphaFoldDB" id="A0A7V2SUV2"/>
<evidence type="ECO:0008006" key="4">
    <source>
        <dbReference type="Google" id="ProtNLM"/>
    </source>
</evidence>
<sequence>MKDTSLDHRLGRERIHFLLLNILLVWSFFDITCLIPSHALAGCIKGDCEEGYGEYVYQNSKYMGEFHNGRRHGKGKRIYNDGSWYEGEWKRGRMDGKGVYVDAQGNRYEGTWHKGRRDGKGVLITSDGRRLEVEYKNGELITPLAYEKGGASTSETPVGSPSHVSKVFSDGSTYLGEINDRGQFHGKGVRTFRDGTSFNGEWVNGRPEGEGLIKYSDGAQYKGSWHGGYKAGMGSYKSRNLLYDGGFDESLPNGTGTLKIKGLGTYKGQFANGAFNGMGEMHYENGDIYKGFWKDGRKHGPGTYYFSNGDRFEGEWVKGIPKGKGTLTTKAGFEVAGDWDGDKLLG</sequence>
<protein>
    <recommendedName>
        <fullName evidence="4">MORN repeat protein</fullName>
    </recommendedName>
</protein>
<dbReference type="SUPFAM" id="SSF82185">
    <property type="entry name" value="Histone H3 K4-specific methyltransferase SET7/9 N-terminal domain"/>
    <property type="match status" value="3"/>
</dbReference>
<evidence type="ECO:0000256" key="1">
    <source>
        <dbReference type="ARBA" id="ARBA00022737"/>
    </source>
</evidence>
<proteinExistence type="predicted"/>
<keyword evidence="2" id="KW-0472">Membrane</keyword>
<dbReference type="SMART" id="SM00698">
    <property type="entry name" value="MORN"/>
    <property type="match status" value="9"/>
</dbReference>
<dbReference type="PANTHER" id="PTHR43215">
    <property type="entry name" value="RADIAL SPOKE HEAD 1 HOMOLOG"/>
    <property type="match status" value="1"/>
</dbReference>